<dbReference type="InterPro" id="IPR043129">
    <property type="entry name" value="ATPase_NBD"/>
</dbReference>
<gene>
    <name evidence="2" type="ORF">TMPK1_23740</name>
</gene>
<proteinExistence type="predicted"/>
<evidence type="ECO:0000259" key="1">
    <source>
        <dbReference type="Pfam" id="PF01869"/>
    </source>
</evidence>
<dbReference type="Gene3D" id="3.30.420.40">
    <property type="match status" value="2"/>
</dbReference>
<sequence>MGDPTFFLGIDGGGSRCRARLTDESGKKLGEGITGAANIRLGLDAAWSAILGATDQALSEAGLNADILNRIHAGFGLAGVCGPADVDFLLSGKSPFASVRVETDAHTACLGAFAGGDGGILIIGTGSVGYALIGGVAQSIGGWGFEISDDGSGAAMGRAAIRAAVRAHDGLSAASGLTNAVLAKLGPPARIVEWASTAKPGNYASFAPLVLEHALQNDTVALEIIRHGAARLDAHIKRLLELGAPQICLMGGAAGAIEPFLADWARASLVAPKGDAMDGALLLARRAA</sequence>
<feature type="domain" description="ATPase BadF/BadG/BcrA/BcrD type" evidence="1">
    <location>
        <begin position="8"/>
        <end position="256"/>
    </location>
</feature>
<organism evidence="2 3">
    <name type="scientific">Roseiterribacter gracilis</name>
    <dbReference type="NCBI Taxonomy" id="2812848"/>
    <lineage>
        <taxon>Bacteria</taxon>
        <taxon>Pseudomonadati</taxon>
        <taxon>Pseudomonadota</taxon>
        <taxon>Alphaproteobacteria</taxon>
        <taxon>Rhodospirillales</taxon>
        <taxon>Roseiterribacteraceae</taxon>
        <taxon>Roseiterribacter</taxon>
    </lineage>
</organism>
<evidence type="ECO:0000313" key="3">
    <source>
        <dbReference type="Proteomes" id="UP000681075"/>
    </source>
</evidence>
<accession>A0A8S8XFE9</accession>
<name>A0A8S8XFE9_9PROT</name>
<comment type="caution">
    <text evidence="2">The sequence shown here is derived from an EMBL/GenBank/DDBJ whole genome shotgun (WGS) entry which is preliminary data.</text>
</comment>
<protein>
    <submittedName>
        <fullName evidence="2">N-acetylglucosamine kinase</fullName>
    </submittedName>
</protein>
<dbReference type="InterPro" id="IPR002731">
    <property type="entry name" value="ATPase_BadF"/>
</dbReference>
<dbReference type="Pfam" id="PF01869">
    <property type="entry name" value="BcrAD_BadFG"/>
    <property type="match status" value="1"/>
</dbReference>
<dbReference type="PANTHER" id="PTHR43190">
    <property type="entry name" value="N-ACETYL-D-GLUCOSAMINE KINASE"/>
    <property type="match status" value="1"/>
</dbReference>
<dbReference type="EMBL" id="BOPV01000001">
    <property type="protein sequence ID" value="GIL40137.1"/>
    <property type="molecule type" value="Genomic_DNA"/>
</dbReference>
<keyword evidence="3" id="KW-1185">Reference proteome</keyword>
<dbReference type="CDD" id="cd24082">
    <property type="entry name" value="ASKHA_NBD_GspK-like"/>
    <property type="match status" value="1"/>
</dbReference>
<dbReference type="Proteomes" id="UP000681075">
    <property type="component" value="Unassembled WGS sequence"/>
</dbReference>
<dbReference type="RefSeq" id="WP_420243246.1">
    <property type="nucleotide sequence ID" value="NZ_BOPV01000001.1"/>
</dbReference>
<dbReference type="SUPFAM" id="SSF53067">
    <property type="entry name" value="Actin-like ATPase domain"/>
    <property type="match status" value="2"/>
</dbReference>
<dbReference type="InterPro" id="IPR052519">
    <property type="entry name" value="Euk-type_GlcNAc_Kinase"/>
</dbReference>
<dbReference type="PANTHER" id="PTHR43190:SF3">
    <property type="entry name" value="N-ACETYL-D-GLUCOSAMINE KINASE"/>
    <property type="match status" value="1"/>
</dbReference>
<reference evidence="2" key="1">
    <citation type="submission" date="2021-02" db="EMBL/GenBank/DDBJ databases">
        <title>Genome sequence of Rhodospirillales sp. strain TMPK1 isolated from soil.</title>
        <authorList>
            <person name="Nakai R."/>
            <person name="Kusada H."/>
            <person name="Tamaki H."/>
        </authorList>
    </citation>
    <scope>NUCLEOTIDE SEQUENCE</scope>
    <source>
        <strain evidence="2">TMPK1</strain>
    </source>
</reference>
<keyword evidence="2" id="KW-0418">Kinase</keyword>
<evidence type="ECO:0000313" key="2">
    <source>
        <dbReference type="EMBL" id="GIL40137.1"/>
    </source>
</evidence>
<dbReference type="AlphaFoldDB" id="A0A8S8XFE9"/>
<keyword evidence="2" id="KW-0808">Transferase</keyword>
<dbReference type="GO" id="GO:0016301">
    <property type="term" value="F:kinase activity"/>
    <property type="evidence" value="ECO:0007669"/>
    <property type="project" value="UniProtKB-KW"/>
</dbReference>